<dbReference type="Proteomes" id="UP000318483">
    <property type="component" value="Plasmid unnamed4"/>
</dbReference>
<dbReference type="Pfam" id="PF22725">
    <property type="entry name" value="GFO_IDH_MocA_C3"/>
    <property type="match status" value="1"/>
</dbReference>
<dbReference type="InterPro" id="IPR000683">
    <property type="entry name" value="Gfo/Idh/MocA-like_OxRdtase_N"/>
</dbReference>
<dbReference type="Gene3D" id="3.40.50.720">
    <property type="entry name" value="NAD(P)-binding Rossmann-like Domain"/>
    <property type="match status" value="1"/>
</dbReference>
<gene>
    <name evidence="3" type="ORF">FPZ52_17865</name>
</gene>
<dbReference type="SUPFAM" id="SSF55347">
    <property type="entry name" value="Glyceraldehyde-3-phosphate dehydrogenase-like, C-terminal domain"/>
    <property type="match status" value="1"/>
</dbReference>
<dbReference type="InterPro" id="IPR036291">
    <property type="entry name" value="NAD(P)-bd_dom_sf"/>
</dbReference>
<dbReference type="PANTHER" id="PTHR43249:SF1">
    <property type="entry name" value="D-GLUCOSIDE 3-DEHYDROGENASE"/>
    <property type="match status" value="1"/>
</dbReference>
<dbReference type="InterPro" id="IPR055170">
    <property type="entry name" value="GFO_IDH_MocA-like_dom"/>
</dbReference>
<dbReference type="OrthoDB" id="9815825at2"/>
<evidence type="ECO:0000259" key="1">
    <source>
        <dbReference type="Pfam" id="PF01408"/>
    </source>
</evidence>
<dbReference type="RefSeq" id="WP_146366956.1">
    <property type="nucleotide sequence ID" value="NZ_CP042265.1"/>
</dbReference>
<proteinExistence type="predicted"/>
<dbReference type="SUPFAM" id="SSF51735">
    <property type="entry name" value="NAD(P)-binding Rossmann-fold domains"/>
    <property type="match status" value="1"/>
</dbReference>
<dbReference type="AlphaFoldDB" id="A0A5B8IZP3"/>
<keyword evidence="3" id="KW-0614">Plasmid</keyword>
<dbReference type="GO" id="GO:0000166">
    <property type="term" value="F:nucleotide binding"/>
    <property type="evidence" value="ECO:0007669"/>
    <property type="project" value="InterPro"/>
</dbReference>
<evidence type="ECO:0000259" key="2">
    <source>
        <dbReference type="Pfam" id="PF22725"/>
    </source>
</evidence>
<dbReference type="InterPro" id="IPR052515">
    <property type="entry name" value="Gfo/Idh/MocA_Oxidoreductase"/>
</dbReference>
<evidence type="ECO:0000313" key="4">
    <source>
        <dbReference type="Proteomes" id="UP000318483"/>
    </source>
</evidence>
<dbReference type="EMBL" id="CP042265">
    <property type="protein sequence ID" value="QDY71542.1"/>
    <property type="molecule type" value="Genomic_DNA"/>
</dbReference>
<dbReference type="Gene3D" id="3.30.360.10">
    <property type="entry name" value="Dihydrodipicolinate Reductase, domain 2"/>
    <property type="match status" value="1"/>
</dbReference>
<sequence>MSQSQFALRKPNVVLIGLGMVSGTHIKALADLGEHVNFYGIASRNPDKVAQAARQITEETKCRPKPFGSIQDIADDPAVDFVILTTPPNARRDIVSTLAHAGKHILMEKPIERDLRAATDIVEMCEDAGITLGVTFQHRFRVASEALADRIASGVLGPIHIAEIDVPWWRDQSYYDEPGRGSYARDGGGVMISQAIHTMDLALSLTGPVQSVSAFLATSKLHRMESEDFVCSGLTFETGAIGSLNATTAAYPGRPESIRLHCAKASATLCAGVLTIDWHDGNQETIGATAGTGGGADPMAFTHEWHRDTIADFIDAIDRGRAPRVTGREALRTHELIDALVLSAKEKRHVDLTELRETQIRTAL</sequence>
<feature type="domain" description="Gfo/Idh/MocA-like oxidoreductase N-terminal" evidence="1">
    <location>
        <begin position="12"/>
        <end position="135"/>
    </location>
</feature>
<name>A0A5B8IZP3_9RHOB</name>
<organism evidence="3 4">
    <name type="scientific">Qingshengfaniella alkalisoli</name>
    <dbReference type="NCBI Taxonomy" id="2599296"/>
    <lineage>
        <taxon>Bacteria</taxon>
        <taxon>Pseudomonadati</taxon>
        <taxon>Pseudomonadota</taxon>
        <taxon>Alphaproteobacteria</taxon>
        <taxon>Rhodobacterales</taxon>
        <taxon>Paracoccaceae</taxon>
        <taxon>Qingshengfaniella</taxon>
    </lineage>
</organism>
<evidence type="ECO:0000313" key="3">
    <source>
        <dbReference type="EMBL" id="QDY71542.1"/>
    </source>
</evidence>
<feature type="domain" description="GFO/IDH/MocA-like oxidoreductase" evidence="2">
    <location>
        <begin position="146"/>
        <end position="267"/>
    </location>
</feature>
<geneLocation type="plasmid" evidence="3 4">
    <name>unnamed4</name>
</geneLocation>
<keyword evidence="4" id="KW-1185">Reference proteome</keyword>
<protein>
    <submittedName>
        <fullName evidence="3">Gfo/Idh/MocA family oxidoreductase</fullName>
    </submittedName>
</protein>
<dbReference type="Pfam" id="PF01408">
    <property type="entry name" value="GFO_IDH_MocA"/>
    <property type="match status" value="1"/>
</dbReference>
<accession>A0A5B8IZP3</accession>
<reference evidence="3 4" key="1">
    <citation type="submission" date="2019-07" db="EMBL/GenBank/DDBJ databases">
        <title>Litoreibacter alkalisoli sp. nov., isolated from saline-alkaline soil.</title>
        <authorList>
            <person name="Wang S."/>
            <person name="Xu L."/>
            <person name="Xing Y.-T."/>
            <person name="Sun J.-Q."/>
        </authorList>
    </citation>
    <scope>NUCLEOTIDE SEQUENCE [LARGE SCALE GENOMIC DNA]</scope>
    <source>
        <strain evidence="3 4">LN3S51</strain>
        <plasmid evidence="3 4">unnamed4</plasmid>
    </source>
</reference>
<dbReference type="PANTHER" id="PTHR43249">
    <property type="entry name" value="UDP-N-ACETYL-2-AMINO-2-DEOXY-D-GLUCURONATE OXIDASE"/>
    <property type="match status" value="1"/>
</dbReference>
<dbReference type="KEGG" id="lit:FPZ52_17865"/>